<dbReference type="RefSeq" id="WP_345370029.1">
    <property type="nucleotide sequence ID" value="NZ_BAABJX010000020.1"/>
</dbReference>
<feature type="transmembrane region" description="Helical" evidence="1">
    <location>
        <begin position="49"/>
        <end position="69"/>
    </location>
</feature>
<feature type="transmembrane region" description="Helical" evidence="1">
    <location>
        <begin position="16"/>
        <end position="37"/>
    </location>
</feature>
<dbReference type="PANTHER" id="PTHR34220">
    <property type="entry name" value="SENSOR HISTIDINE KINASE YPDA"/>
    <property type="match status" value="1"/>
</dbReference>
<keyword evidence="4" id="KW-1185">Reference proteome</keyword>
<feature type="domain" description="Signal transduction histidine kinase internal region" evidence="2">
    <location>
        <begin position="172"/>
        <end position="248"/>
    </location>
</feature>
<keyword evidence="1" id="KW-0812">Transmembrane</keyword>
<feature type="transmembrane region" description="Helical" evidence="1">
    <location>
        <begin position="81"/>
        <end position="100"/>
    </location>
</feature>
<evidence type="ECO:0000256" key="1">
    <source>
        <dbReference type="SAM" id="Phobius"/>
    </source>
</evidence>
<reference evidence="4" key="1">
    <citation type="journal article" date="2019" name="Int. J. Syst. Evol. Microbiol.">
        <title>The Global Catalogue of Microorganisms (GCM) 10K type strain sequencing project: providing services to taxonomists for standard genome sequencing and annotation.</title>
        <authorList>
            <consortium name="The Broad Institute Genomics Platform"/>
            <consortium name="The Broad Institute Genome Sequencing Center for Infectious Disease"/>
            <person name="Wu L."/>
            <person name="Ma J."/>
        </authorList>
    </citation>
    <scope>NUCLEOTIDE SEQUENCE [LARGE SCALE GENOMIC DNA]</scope>
    <source>
        <strain evidence="4">JCM 18326</strain>
    </source>
</reference>
<keyword evidence="3" id="KW-0808">Transferase</keyword>
<dbReference type="Proteomes" id="UP001500298">
    <property type="component" value="Unassembled WGS sequence"/>
</dbReference>
<name>A0ABP9D484_9BACT</name>
<evidence type="ECO:0000313" key="4">
    <source>
        <dbReference type="Proteomes" id="UP001500298"/>
    </source>
</evidence>
<dbReference type="InterPro" id="IPR050640">
    <property type="entry name" value="Bact_2-comp_sensor_kinase"/>
</dbReference>
<dbReference type="InterPro" id="IPR036890">
    <property type="entry name" value="HATPase_C_sf"/>
</dbReference>
<dbReference type="Gene3D" id="3.30.565.10">
    <property type="entry name" value="Histidine kinase-like ATPase, C-terminal domain"/>
    <property type="match status" value="1"/>
</dbReference>
<gene>
    <name evidence="3" type="ORF">GCM10023331_11840</name>
</gene>
<comment type="caution">
    <text evidence="3">The sequence shown here is derived from an EMBL/GenBank/DDBJ whole genome shotgun (WGS) entry which is preliminary data.</text>
</comment>
<dbReference type="Pfam" id="PF06580">
    <property type="entry name" value="His_kinase"/>
    <property type="match status" value="1"/>
</dbReference>
<keyword evidence="1" id="KW-0472">Membrane</keyword>
<dbReference type="InterPro" id="IPR010559">
    <property type="entry name" value="Sig_transdc_His_kin_internal"/>
</dbReference>
<dbReference type="GO" id="GO:0016301">
    <property type="term" value="F:kinase activity"/>
    <property type="evidence" value="ECO:0007669"/>
    <property type="project" value="UniProtKB-KW"/>
</dbReference>
<dbReference type="PANTHER" id="PTHR34220:SF7">
    <property type="entry name" value="SENSOR HISTIDINE KINASE YPDA"/>
    <property type="match status" value="1"/>
</dbReference>
<organism evidence="3 4">
    <name type="scientific">Algivirga pacifica</name>
    <dbReference type="NCBI Taxonomy" id="1162670"/>
    <lineage>
        <taxon>Bacteria</taxon>
        <taxon>Pseudomonadati</taxon>
        <taxon>Bacteroidota</taxon>
        <taxon>Cytophagia</taxon>
        <taxon>Cytophagales</taxon>
        <taxon>Flammeovirgaceae</taxon>
        <taxon>Algivirga</taxon>
    </lineage>
</organism>
<dbReference type="SUPFAM" id="SSF55874">
    <property type="entry name" value="ATPase domain of HSP90 chaperone/DNA topoisomerase II/histidine kinase"/>
    <property type="match status" value="1"/>
</dbReference>
<proteinExistence type="predicted"/>
<evidence type="ECO:0000259" key="2">
    <source>
        <dbReference type="Pfam" id="PF06580"/>
    </source>
</evidence>
<keyword evidence="3" id="KW-0418">Kinase</keyword>
<accession>A0ABP9D484</accession>
<keyword evidence="1" id="KW-1133">Transmembrane helix</keyword>
<evidence type="ECO:0000313" key="3">
    <source>
        <dbReference type="EMBL" id="GAA4828434.1"/>
    </source>
</evidence>
<dbReference type="EMBL" id="BAABJX010000020">
    <property type="protein sequence ID" value="GAA4828434.1"/>
    <property type="molecule type" value="Genomic_DNA"/>
</dbReference>
<sequence>MLDTTTTNEQGKGQGLVVMMHIGIWLLVFIAPLSLMGNQEELLFNKRLLMRYVPFLFFPVAFYVNYYLLVPQLLFKKKTGYYILSAILLIIVLMVLQHLLTRYVLFHEGPPHMGRRNLSAYLSKRFWRVESISRAMISLATMIGLSTAIRVSYRWLRDAHKGEQLKKEKAMAELSLLKHQVNPHFFFNTLNNIYALIELRPQDAQQAVHRLSQMMRYVLYESEERLVPLNKELHFLEQYIELMKMRVSKGVEIEAEWPDKVEDRVKVPPLLLVTFVENAFKHGVSYQHPSWIRIKCTLVGKKLFFEIRNSNVKASNQPKVHEGIGLKNIKKRLDLLYEATYELEMKQNEHEFQVKLILDAYES</sequence>
<protein>
    <submittedName>
        <fullName evidence="3">Histidine kinase</fullName>
    </submittedName>
</protein>